<name>A0A6M8BHQ7_9CYAN</name>
<dbReference type="EMBL" id="CP053661">
    <property type="protein sequence ID" value="QKD83181.1"/>
    <property type="molecule type" value="Genomic_DNA"/>
</dbReference>
<sequence length="226" mass="25457">MGIAVSLTVYLTAYLAVYSAGAIATAAPEAAGTFAKTSLDWQVQRSLQQVGEWIEWVLFGESPNRPNFSGWMPPEWVLQALFWGIVGLLGIWAAWWLVQWLRPYWEAFQRQQGRAIAPMPPAPAPDLSTAEWLARSQAAQRQGDYREACRALYHAALHRLSDRHQISPLPSRTDGEYLNLLNALPNAQPYEVLIRTHERLCFSPTPVSAAAFEQCERAYREISTSQ</sequence>
<protein>
    <submittedName>
        <fullName evidence="4">DUF4129 domain-containing protein</fullName>
    </submittedName>
</protein>
<evidence type="ECO:0000313" key="5">
    <source>
        <dbReference type="Proteomes" id="UP000505210"/>
    </source>
</evidence>
<keyword evidence="1" id="KW-0472">Membrane</keyword>
<keyword evidence="5" id="KW-1185">Reference proteome</keyword>
<dbReference type="RefSeq" id="WP_172356683.1">
    <property type="nucleotide sequence ID" value="NZ_CP053661.1"/>
</dbReference>
<evidence type="ECO:0000313" key="4">
    <source>
        <dbReference type="EMBL" id="QKD83181.1"/>
    </source>
</evidence>
<evidence type="ECO:0000256" key="1">
    <source>
        <dbReference type="SAM" id="Phobius"/>
    </source>
</evidence>
<feature type="signal peptide" evidence="2">
    <location>
        <begin position="1"/>
        <end position="26"/>
    </location>
</feature>
<dbReference type="Pfam" id="PF13559">
    <property type="entry name" value="DUF4129"/>
    <property type="match status" value="1"/>
</dbReference>
<accession>A0A6M8BHQ7</accession>
<gene>
    <name evidence="4" type="ORF">HPC62_14120</name>
</gene>
<keyword evidence="2" id="KW-0732">Signal</keyword>
<organism evidence="4 5">
    <name type="scientific">Thermoleptolyngbya sichuanensis A183</name>
    <dbReference type="NCBI Taxonomy" id="2737172"/>
    <lineage>
        <taxon>Bacteria</taxon>
        <taxon>Bacillati</taxon>
        <taxon>Cyanobacteriota</taxon>
        <taxon>Cyanophyceae</taxon>
        <taxon>Oculatellales</taxon>
        <taxon>Oculatellaceae</taxon>
        <taxon>Thermoleptolyngbya</taxon>
        <taxon>Thermoleptolyngbya sichuanensis</taxon>
    </lineage>
</organism>
<reference evidence="4 5" key="1">
    <citation type="submission" date="2020-05" db="EMBL/GenBank/DDBJ databases">
        <title>Complete genome sequence of of a novel Thermoleptolyngbya strain isolated from hot springs of Ganzi, Sichuan China.</title>
        <authorList>
            <person name="Tang J."/>
            <person name="Daroch M."/>
            <person name="Li L."/>
            <person name="Waleron K."/>
            <person name="Waleron M."/>
            <person name="Waleron M."/>
        </authorList>
    </citation>
    <scope>NUCLEOTIDE SEQUENCE [LARGE SCALE GENOMIC DNA]</scope>
    <source>
        <strain evidence="4 5">PKUAC-SCTA183</strain>
    </source>
</reference>
<feature type="chain" id="PRO_5026648442" evidence="2">
    <location>
        <begin position="27"/>
        <end position="226"/>
    </location>
</feature>
<dbReference type="AlphaFoldDB" id="A0A6M8BHQ7"/>
<proteinExistence type="predicted"/>
<dbReference type="KEGG" id="theu:HPC62_14120"/>
<feature type="transmembrane region" description="Helical" evidence="1">
    <location>
        <begin position="76"/>
        <end position="98"/>
    </location>
</feature>
<feature type="domain" description="Protein-glutamine gamma-glutamyltransferase-like C-terminal" evidence="3">
    <location>
        <begin position="152"/>
        <end position="220"/>
    </location>
</feature>
<dbReference type="InterPro" id="IPR025403">
    <property type="entry name" value="TgpA-like_C"/>
</dbReference>
<keyword evidence="1" id="KW-0812">Transmembrane</keyword>
<evidence type="ECO:0000259" key="3">
    <source>
        <dbReference type="Pfam" id="PF13559"/>
    </source>
</evidence>
<dbReference type="Proteomes" id="UP000505210">
    <property type="component" value="Chromosome"/>
</dbReference>
<evidence type="ECO:0000256" key="2">
    <source>
        <dbReference type="SAM" id="SignalP"/>
    </source>
</evidence>
<keyword evidence="1" id="KW-1133">Transmembrane helix</keyword>